<dbReference type="Proteomes" id="UP001180020">
    <property type="component" value="Unassembled WGS sequence"/>
</dbReference>
<dbReference type="AlphaFoldDB" id="A0AAV9CCL9"/>
<protein>
    <submittedName>
        <fullName evidence="4">Uncharacterized protein</fullName>
    </submittedName>
</protein>
<keyword evidence="3" id="KW-0812">Transmembrane</keyword>
<keyword evidence="2" id="KW-0813">Transport</keyword>
<accession>A0AAV9CCL9</accession>
<dbReference type="PANTHER" id="PTHR31651:SF33">
    <property type="entry name" value="PROTEIN PIN-LIKES 1"/>
    <property type="match status" value="1"/>
</dbReference>
<name>A0AAV9CCL9_ACOCL</name>
<evidence type="ECO:0000256" key="1">
    <source>
        <dbReference type="ARBA" id="ARBA00004308"/>
    </source>
</evidence>
<reference evidence="4" key="2">
    <citation type="submission" date="2023-06" db="EMBL/GenBank/DDBJ databases">
        <authorList>
            <person name="Ma L."/>
            <person name="Liu K.-W."/>
            <person name="Li Z."/>
            <person name="Hsiao Y.-Y."/>
            <person name="Qi Y."/>
            <person name="Fu T."/>
            <person name="Tang G."/>
            <person name="Zhang D."/>
            <person name="Sun W.-H."/>
            <person name="Liu D.-K."/>
            <person name="Li Y."/>
            <person name="Chen G.-Z."/>
            <person name="Liu X.-D."/>
            <person name="Liao X.-Y."/>
            <person name="Jiang Y.-T."/>
            <person name="Yu X."/>
            <person name="Hao Y."/>
            <person name="Huang J."/>
            <person name="Zhao X.-W."/>
            <person name="Ke S."/>
            <person name="Chen Y.-Y."/>
            <person name="Wu W.-L."/>
            <person name="Hsu J.-L."/>
            <person name="Lin Y.-F."/>
            <person name="Huang M.-D."/>
            <person name="Li C.-Y."/>
            <person name="Huang L."/>
            <person name="Wang Z.-W."/>
            <person name="Zhao X."/>
            <person name="Zhong W.-Y."/>
            <person name="Peng D.-H."/>
            <person name="Ahmad S."/>
            <person name="Lan S."/>
            <person name="Zhang J.-S."/>
            <person name="Tsai W.-C."/>
            <person name="Van De Peer Y."/>
            <person name="Liu Z.-J."/>
        </authorList>
    </citation>
    <scope>NUCLEOTIDE SEQUENCE</scope>
    <source>
        <strain evidence="4">CP</strain>
        <tissue evidence="4">Leaves</tissue>
    </source>
</reference>
<keyword evidence="5" id="KW-1185">Reference proteome</keyword>
<dbReference type="GO" id="GO:0080162">
    <property type="term" value="P:endoplasmic reticulum to cytosol auxin transport"/>
    <property type="evidence" value="ECO:0007669"/>
    <property type="project" value="InterPro"/>
</dbReference>
<proteinExistence type="predicted"/>
<evidence type="ECO:0000313" key="4">
    <source>
        <dbReference type="EMBL" id="KAK1286650.1"/>
    </source>
</evidence>
<evidence type="ECO:0000256" key="3">
    <source>
        <dbReference type="SAM" id="Phobius"/>
    </source>
</evidence>
<dbReference type="PANTHER" id="PTHR31651">
    <property type="match status" value="1"/>
</dbReference>
<feature type="transmembrane region" description="Helical" evidence="3">
    <location>
        <begin position="21"/>
        <end position="43"/>
    </location>
</feature>
<keyword evidence="3" id="KW-0472">Membrane</keyword>
<evidence type="ECO:0000256" key="2">
    <source>
        <dbReference type="ARBA" id="ARBA00022448"/>
    </source>
</evidence>
<sequence length="77" mass="8455">MLLHNCLYHSGLRGTNICASLIVAVIAVQHIALSLIVVVIVKGAFRLDLVYSDPLYQFVLLIQYAVSPAMNLGMPSW</sequence>
<reference evidence="4" key="1">
    <citation type="journal article" date="2023" name="Nat. Commun.">
        <title>Diploid and tetraploid genomes of Acorus and the evolution of monocots.</title>
        <authorList>
            <person name="Ma L."/>
            <person name="Liu K.W."/>
            <person name="Li Z."/>
            <person name="Hsiao Y.Y."/>
            <person name="Qi Y."/>
            <person name="Fu T."/>
            <person name="Tang G.D."/>
            <person name="Zhang D."/>
            <person name="Sun W.H."/>
            <person name="Liu D.K."/>
            <person name="Li Y."/>
            <person name="Chen G.Z."/>
            <person name="Liu X.D."/>
            <person name="Liao X.Y."/>
            <person name="Jiang Y.T."/>
            <person name="Yu X."/>
            <person name="Hao Y."/>
            <person name="Huang J."/>
            <person name="Zhao X.W."/>
            <person name="Ke S."/>
            <person name="Chen Y.Y."/>
            <person name="Wu W.L."/>
            <person name="Hsu J.L."/>
            <person name="Lin Y.F."/>
            <person name="Huang M.D."/>
            <person name="Li C.Y."/>
            <person name="Huang L."/>
            <person name="Wang Z.W."/>
            <person name="Zhao X."/>
            <person name="Zhong W.Y."/>
            <person name="Peng D.H."/>
            <person name="Ahmad S."/>
            <person name="Lan S."/>
            <person name="Zhang J.S."/>
            <person name="Tsai W.C."/>
            <person name="Van de Peer Y."/>
            <person name="Liu Z.J."/>
        </authorList>
    </citation>
    <scope>NUCLEOTIDE SEQUENCE</scope>
    <source>
        <strain evidence="4">CP</strain>
    </source>
</reference>
<comment type="subcellular location">
    <subcellularLocation>
        <location evidence="1">Endomembrane system</location>
    </subcellularLocation>
</comment>
<dbReference type="InterPro" id="IPR045033">
    <property type="entry name" value="PILS1/3/4/5/7"/>
</dbReference>
<comment type="caution">
    <text evidence="4">The sequence shown here is derived from an EMBL/GenBank/DDBJ whole genome shotgun (WGS) entry which is preliminary data.</text>
</comment>
<evidence type="ECO:0000313" key="5">
    <source>
        <dbReference type="Proteomes" id="UP001180020"/>
    </source>
</evidence>
<dbReference type="GO" id="GO:0012505">
    <property type="term" value="C:endomembrane system"/>
    <property type="evidence" value="ECO:0007669"/>
    <property type="project" value="UniProtKB-SubCell"/>
</dbReference>
<gene>
    <name evidence="4" type="ORF">QJS10_CPB20g00864</name>
</gene>
<dbReference type="EMBL" id="JAUJYO010000020">
    <property type="protein sequence ID" value="KAK1286650.1"/>
    <property type="molecule type" value="Genomic_DNA"/>
</dbReference>
<organism evidence="4 5">
    <name type="scientific">Acorus calamus</name>
    <name type="common">Sweet flag</name>
    <dbReference type="NCBI Taxonomy" id="4465"/>
    <lineage>
        <taxon>Eukaryota</taxon>
        <taxon>Viridiplantae</taxon>
        <taxon>Streptophyta</taxon>
        <taxon>Embryophyta</taxon>
        <taxon>Tracheophyta</taxon>
        <taxon>Spermatophyta</taxon>
        <taxon>Magnoliopsida</taxon>
        <taxon>Liliopsida</taxon>
        <taxon>Acoraceae</taxon>
        <taxon>Acorus</taxon>
    </lineage>
</organism>
<keyword evidence="3" id="KW-1133">Transmembrane helix</keyword>